<feature type="compositionally biased region" description="Basic residues" evidence="1">
    <location>
        <begin position="235"/>
        <end position="246"/>
    </location>
</feature>
<dbReference type="AlphaFoldDB" id="A0A8H6WEV0"/>
<accession>A0A8H6WEV0</accession>
<feature type="region of interest" description="Disordered" evidence="1">
    <location>
        <begin position="165"/>
        <end position="246"/>
    </location>
</feature>
<evidence type="ECO:0000256" key="1">
    <source>
        <dbReference type="SAM" id="MobiDB-lite"/>
    </source>
</evidence>
<evidence type="ECO:0000313" key="3">
    <source>
        <dbReference type="Proteomes" id="UP000613580"/>
    </source>
</evidence>
<dbReference type="EMBL" id="JACAZE010000006">
    <property type="protein sequence ID" value="KAF7314011.1"/>
    <property type="molecule type" value="Genomic_DNA"/>
</dbReference>
<proteinExistence type="predicted"/>
<protein>
    <submittedName>
        <fullName evidence="2">Uncharacterized protein</fullName>
    </submittedName>
</protein>
<sequence length="246" mass="26943">MILANRHDSDLPATRSDRTVALGCNCRELKLALKGTLCSPSTGMSTSTAAAQHASWADALRSFDQAREALLQADPRRGPPTISVADAQRREASLRSEIAALKTTVKDQEAEVRLLQREARSQASVVNKQKDEINGLKRKQAEYAAKVADLEEQRETTVRKLKEMADAMRGSPAPAPRAGSQPQAAGRKTRTRRGTAKEAADSDGEPAETKPNARRRAAVDEYEGPANEDYEPAPKRKRTHYGWRTG</sequence>
<evidence type="ECO:0000313" key="2">
    <source>
        <dbReference type="EMBL" id="KAF7314011.1"/>
    </source>
</evidence>
<organism evidence="2 3">
    <name type="scientific">Mycena chlorophos</name>
    <name type="common">Agaric fungus</name>
    <name type="synonym">Agaricus chlorophos</name>
    <dbReference type="NCBI Taxonomy" id="658473"/>
    <lineage>
        <taxon>Eukaryota</taxon>
        <taxon>Fungi</taxon>
        <taxon>Dikarya</taxon>
        <taxon>Basidiomycota</taxon>
        <taxon>Agaricomycotina</taxon>
        <taxon>Agaricomycetes</taxon>
        <taxon>Agaricomycetidae</taxon>
        <taxon>Agaricales</taxon>
        <taxon>Marasmiineae</taxon>
        <taxon>Mycenaceae</taxon>
        <taxon>Mycena</taxon>
    </lineage>
</organism>
<comment type="caution">
    <text evidence="2">The sequence shown here is derived from an EMBL/GenBank/DDBJ whole genome shotgun (WGS) entry which is preliminary data.</text>
</comment>
<reference evidence="2" key="1">
    <citation type="submission" date="2020-05" db="EMBL/GenBank/DDBJ databases">
        <title>Mycena genomes resolve the evolution of fungal bioluminescence.</title>
        <authorList>
            <person name="Tsai I.J."/>
        </authorList>
    </citation>
    <scope>NUCLEOTIDE SEQUENCE</scope>
    <source>
        <strain evidence="2">110903Hualien_Pintung</strain>
    </source>
</reference>
<dbReference type="Proteomes" id="UP000613580">
    <property type="component" value="Unassembled WGS sequence"/>
</dbReference>
<name>A0A8H6WEV0_MYCCL</name>
<gene>
    <name evidence="2" type="ORF">HMN09_00559600</name>
</gene>
<feature type="compositionally biased region" description="Acidic residues" evidence="1">
    <location>
        <begin position="220"/>
        <end position="231"/>
    </location>
</feature>
<keyword evidence="3" id="KW-1185">Reference proteome</keyword>